<feature type="transmembrane region" description="Helical" evidence="6">
    <location>
        <begin position="350"/>
        <end position="371"/>
    </location>
</feature>
<dbReference type="SUPFAM" id="SSF103473">
    <property type="entry name" value="MFS general substrate transporter"/>
    <property type="match status" value="1"/>
</dbReference>
<feature type="transmembrane region" description="Helical" evidence="6">
    <location>
        <begin position="312"/>
        <end position="338"/>
    </location>
</feature>
<dbReference type="Pfam" id="PF11700">
    <property type="entry name" value="ATG22"/>
    <property type="match status" value="1"/>
</dbReference>
<feature type="transmembrane region" description="Helical" evidence="6">
    <location>
        <begin position="288"/>
        <end position="306"/>
    </location>
</feature>
<feature type="transmembrane region" description="Helical" evidence="6">
    <location>
        <begin position="377"/>
        <end position="395"/>
    </location>
</feature>
<keyword evidence="5 6" id="KW-0472">Membrane</keyword>
<feature type="transmembrane region" description="Helical" evidence="6">
    <location>
        <begin position="138"/>
        <end position="162"/>
    </location>
</feature>
<accession>A0A381QI33</accession>
<protein>
    <recommendedName>
        <fullName evidence="7">Major facilitator superfamily (MFS) profile domain-containing protein</fullName>
    </recommendedName>
</protein>
<dbReference type="InterPro" id="IPR050495">
    <property type="entry name" value="ATG22/LtaA_families"/>
</dbReference>
<feature type="transmembrane region" description="Helical" evidence="6">
    <location>
        <begin position="12"/>
        <end position="34"/>
    </location>
</feature>
<keyword evidence="3 6" id="KW-0812">Transmembrane</keyword>
<dbReference type="InterPro" id="IPR020846">
    <property type="entry name" value="MFS_dom"/>
</dbReference>
<dbReference type="EMBL" id="UINC01001360">
    <property type="protein sequence ID" value="SUZ78620.1"/>
    <property type="molecule type" value="Genomic_DNA"/>
</dbReference>
<proteinExistence type="predicted"/>
<comment type="subcellular location">
    <subcellularLocation>
        <location evidence="1">Endomembrane system</location>
        <topology evidence="1">Multi-pass membrane protein</topology>
    </subcellularLocation>
</comment>
<dbReference type="InterPro" id="IPR036259">
    <property type="entry name" value="MFS_trans_sf"/>
</dbReference>
<feature type="non-terminal residue" evidence="8">
    <location>
        <position position="1"/>
    </location>
</feature>
<evidence type="ECO:0000256" key="2">
    <source>
        <dbReference type="ARBA" id="ARBA00022448"/>
    </source>
</evidence>
<evidence type="ECO:0000256" key="1">
    <source>
        <dbReference type="ARBA" id="ARBA00004127"/>
    </source>
</evidence>
<dbReference type="GO" id="GO:0022857">
    <property type="term" value="F:transmembrane transporter activity"/>
    <property type="evidence" value="ECO:0007669"/>
    <property type="project" value="InterPro"/>
</dbReference>
<gene>
    <name evidence="8" type="ORF">METZ01_LOCUS31474</name>
</gene>
<evidence type="ECO:0000259" key="7">
    <source>
        <dbReference type="PROSITE" id="PS50850"/>
    </source>
</evidence>
<evidence type="ECO:0000313" key="8">
    <source>
        <dbReference type="EMBL" id="SUZ78620.1"/>
    </source>
</evidence>
<feature type="transmembrane region" description="Helical" evidence="6">
    <location>
        <begin position="258"/>
        <end position="276"/>
    </location>
</feature>
<name>A0A381QI33_9ZZZZ</name>
<dbReference type="Gene3D" id="1.20.1250.20">
    <property type="entry name" value="MFS general substrate transporter like domains"/>
    <property type="match status" value="2"/>
</dbReference>
<keyword evidence="2" id="KW-0813">Transport</keyword>
<reference evidence="8" key="1">
    <citation type="submission" date="2018-05" db="EMBL/GenBank/DDBJ databases">
        <authorList>
            <person name="Lanie J.A."/>
            <person name="Ng W.-L."/>
            <person name="Kazmierczak K.M."/>
            <person name="Andrzejewski T.M."/>
            <person name="Davidsen T.M."/>
            <person name="Wayne K.J."/>
            <person name="Tettelin H."/>
            <person name="Glass J.I."/>
            <person name="Rusch D."/>
            <person name="Podicherti R."/>
            <person name="Tsui H.-C.T."/>
            <person name="Winkler M.E."/>
        </authorList>
    </citation>
    <scope>NUCLEOTIDE SEQUENCE</scope>
</reference>
<dbReference type="PANTHER" id="PTHR23519:SF1">
    <property type="entry name" value="AUTOPHAGY-RELATED PROTEIN 22"/>
    <property type="match status" value="1"/>
</dbReference>
<feature type="transmembrane region" description="Helical" evidence="6">
    <location>
        <begin position="168"/>
        <end position="188"/>
    </location>
</feature>
<evidence type="ECO:0000256" key="4">
    <source>
        <dbReference type="ARBA" id="ARBA00022989"/>
    </source>
</evidence>
<feature type="transmembrane region" description="Helical" evidence="6">
    <location>
        <begin position="46"/>
        <end position="67"/>
    </location>
</feature>
<feature type="transmembrane region" description="Helical" evidence="6">
    <location>
        <begin position="79"/>
        <end position="97"/>
    </location>
</feature>
<organism evidence="8">
    <name type="scientific">marine metagenome</name>
    <dbReference type="NCBI Taxonomy" id="408172"/>
    <lineage>
        <taxon>unclassified sequences</taxon>
        <taxon>metagenomes</taxon>
        <taxon>ecological metagenomes</taxon>
    </lineage>
</organism>
<dbReference type="PANTHER" id="PTHR23519">
    <property type="entry name" value="AUTOPHAGY-RELATED PROTEIN 22"/>
    <property type="match status" value="1"/>
</dbReference>
<feature type="transmembrane region" description="Helical" evidence="6">
    <location>
        <begin position="103"/>
        <end position="126"/>
    </location>
</feature>
<dbReference type="AlphaFoldDB" id="A0A381QI33"/>
<dbReference type="GO" id="GO:0012505">
    <property type="term" value="C:endomembrane system"/>
    <property type="evidence" value="ECO:0007669"/>
    <property type="project" value="UniProtKB-SubCell"/>
</dbReference>
<dbReference type="InterPro" id="IPR024671">
    <property type="entry name" value="Atg22-like"/>
</dbReference>
<evidence type="ECO:0000256" key="6">
    <source>
        <dbReference type="SAM" id="Phobius"/>
    </source>
</evidence>
<evidence type="ECO:0000256" key="5">
    <source>
        <dbReference type="ARBA" id="ARBA00023136"/>
    </source>
</evidence>
<feature type="domain" description="Major facilitator superfamily (MFS) profile" evidence="7">
    <location>
        <begin position="220"/>
        <end position="405"/>
    </location>
</feature>
<dbReference type="PROSITE" id="PS50850">
    <property type="entry name" value="MFS"/>
    <property type="match status" value="1"/>
</dbReference>
<keyword evidence="4 6" id="KW-1133">Transmembrane helix</keyword>
<sequence length="405" mass="43383">VNKKQVGAWALFDLANSVYPAVITSVVFQVYYINTVVGNTDSIGDWWWGRAVSLSALIVAISSPLLGAIADRAGMRKRFMAFFVAMCVTGVALFTTVGPGAVAWGFTVFVFANVGYEACLVFYNAYLPDIAPSDKQGWVSGLGFGVGYAGSAVGLLLAIPLIETNIDLVWVMVAMFFIVFSIPSFLFLPQDQASDTSVGRAARWGVTNFREILGEVLQEKNLRRFLLAFFFYIDGVLTAIYMSSTVASTTFGYTQDELVYLFIALQIAALFGAFALAKPTDLLGPKKILSGVLVMWTLVAVSIGFIPTSKLWFGALAMVAGFGLGSVQAASRAFMAALIPKGKEAEMFGFYALCGKSSSVVGPLVFGYIAMASGGNQRLAVMAISVLFVVGLGLLRRVNDPRAAT</sequence>
<evidence type="ECO:0000256" key="3">
    <source>
        <dbReference type="ARBA" id="ARBA00022692"/>
    </source>
</evidence>
<feature type="transmembrane region" description="Helical" evidence="6">
    <location>
        <begin position="225"/>
        <end position="246"/>
    </location>
</feature>